<organism evidence="12 13">
    <name type="scientific">Lignipirellula cremea</name>
    <dbReference type="NCBI Taxonomy" id="2528010"/>
    <lineage>
        <taxon>Bacteria</taxon>
        <taxon>Pseudomonadati</taxon>
        <taxon>Planctomycetota</taxon>
        <taxon>Planctomycetia</taxon>
        <taxon>Pirellulales</taxon>
        <taxon>Pirellulaceae</taxon>
        <taxon>Lignipirellula</taxon>
    </lineage>
</organism>
<evidence type="ECO:0000259" key="11">
    <source>
        <dbReference type="PROSITE" id="PS51012"/>
    </source>
</evidence>
<dbReference type="GO" id="GO:0005886">
    <property type="term" value="C:plasma membrane"/>
    <property type="evidence" value="ECO:0007669"/>
    <property type="project" value="UniProtKB-SubCell"/>
</dbReference>
<evidence type="ECO:0000256" key="8">
    <source>
        <dbReference type="ARBA" id="ARBA00023136"/>
    </source>
</evidence>
<feature type="transmembrane region" description="Helical" evidence="9">
    <location>
        <begin position="144"/>
        <end position="172"/>
    </location>
</feature>
<dbReference type="GO" id="GO:0140359">
    <property type="term" value="F:ABC-type transporter activity"/>
    <property type="evidence" value="ECO:0007669"/>
    <property type="project" value="InterPro"/>
</dbReference>
<evidence type="ECO:0000256" key="1">
    <source>
        <dbReference type="ARBA" id="ARBA00004429"/>
    </source>
</evidence>
<keyword evidence="8 9" id="KW-0472">Membrane</keyword>
<dbReference type="InterPro" id="IPR047817">
    <property type="entry name" value="ABC2_TM_bact-type"/>
</dbReference>
<keyword evidence="7 9" id="KW-1133">Transmembrane helix</keyword>
<feature type="domain" description="ABC transmembrane type-2" evidence="11">
    <location>
        <begin position="70"/>
        <end position="292"/>
    </location>
</feature>
<dbReference type="KEGG" id="lcre:Pla8534_02850"/>
<name>A0A518DL23_9BACT</name>
<feature type="transmembrane region" description="Helical" evidence="9">
    <location>
        <begin position="267"/>
        <end position="289"/>
    </location>
</feature>
<dbReference type="InterPro" id="IPR013525">
    <property type="entry name" value="ABC2_TM"/>
</dbReference>
<dbReference type="PANTHER" id="PTHR30413">
    <property type="entry name" value="INNER MEMBRANE TRANSPORT PERMEASE"/>
    <property type="match status" value="1"/>
</dbReference>
<protein>
    <recommendedName>
        <fullName evidence="9">Transport permease protein</fullName>
    </recommendedName>
</protein>
<dbReference type="RefSeq" id="WP_197442909.1">
    <property type="nucleotide sequence ID" value="NZ_CP036433.1"/>
</dbReference>
<evidence type="ECO:0000256" key="10">
    <source>
        <dbReference type="SAM" id="MobiDB-lite"/>
    </source>
</evidence>
<dbReference type="AlphaFoldDB" id="A0A518DL23"/>
<gene>
    <name evidence="12" type="primary">tagG</name>
    <name evidence="12" type="ORF">Pla8534_02850</name>
</gene>
<comment type="subcellular location">
    <subcellularLocation>
        <location evidence="1">Cell inner membrane</location>
        <topology evidence="1">Multi-pass membrane protein</topology>
    </subcellularLocation>
    <subcellularLocation>
        <location evidence="9">Cell membrane</location>
        <topology evidence="9">Multi-pass membrane protein</topology>
    </subcellularLocation>
</comment>
<comment type="similarity">
    <text evidence="2 9">Belongs to the ABC-2 integral membrane protein family.</text>
</comment>
<dbReference type="Proteomes" id="UP000317648">
    <property type="component" value="Chromosome"/>
</dbReference>
<dbReference type="GO" id="GO:0015920">
    <property type="term" value="P:lipopolysaccharide transport"/>
    <property type="evidence" value="ECO:0007669"/>
    <property type="project" value="TreeGrafter"/>
</dbReference>
<evidence type="ECO:0000256" key="9">
    <source>
        <dbReference type="RuleBase" id="RU361157"/>
    </source>
</evidence>
<dbReference type="EMBL" id="CP036433">
    <property type="protein sequence ID" value="QDU92537.1"/>
    <property type="molecule type" value="Genomic_DNA"/>
</dbReference>
<feature type="transmembrane region" description="Helical" evidence="9">
    <location>
        <begin position="178"/>
        <end position="201"/>
    </location>
</feature>
<keyword evidence="6 9" id="KW-0812">Transmembrane</keyword>
<evidence type="ECO:0000256" key="4">
    <source>
        <dbReference type="ARBA" id="ARBA00022475"/>
    </source>
</evidence>
<dbReference type="PROSITE" id="PS51012">
    <property type="entry name" value="ABC_TM2"/>
    <property type="match status" value="1"/>
</dbReference>
<keyword evidence="3 9" id="KW-0813">Transport</keyword>
<evidence type="ECO:0000256" key="7">
    <source>
        <dbReference type="ARBA" id="ARBA00022989"/>
    </source>
</evidence>
<keyword evidence="4 9" id="KW-1003">Cell membrane</keyword>
<evidence type="ECO:0000256" key="3">
    <source>
        <dbReference type="ARBA" id="ARBA00022448"/>
    </source>
</evidence>
<accession>A0A518DL23</accession>
<evidence type="ECO:0000313" key="12">
    <source>
        <dbReference type="EMBL" id="QDU92537.1"/>
    </source>
</evidence>
<dbReference type="Pfam" id="PF01061">
    <property type="entry name" value="ABC2_membrane"/>
    <property type="match status" value="1"/>
</dbReference>
<feature type="region of interest" description="Disordered" evidence="10">
    <location>
        <begin position="1"/>
        <end position="26"/>
    </location>
</feature>
<feature type="transmembrane region" description="Helical" evidence="9">
    <location>
        <begin position="213"/>
        <end position="230"/>
    </location>
</feature>
<keyword evidence="5" id="KW-0997">Cell inner membrane</keyword>
<keyword evidence="13" id="KW-1185">Reference proteome</keyword>
<evidence type="ECO:0000256" key="2">
    <source>
        <dbReference type="ARBA" id="ARBA00007783"/>
    </source>
</evidence>
<dbReference type="PANTHER" id="PTHR30413:SF8">
    <property type="entry name" value="TRANSPORT PERMEASE PROTEIN"/>
    <property type="match status" value="1"/>
</dbReference>
<evidence type="ECO:0000256" key="6">
    <source>
        <dbReference type="ARBA" id="ARBA00022692"/>
    </source>
</evidence>
<proteinExistence type="inferred from homology"/>
<reference evidence="12 13" key="1">
    <citation type="submission" date="2019-02" db="EMBL/GenBank/DDBJ databases">
        <title>Deep-cultivation of Planctomycetes and their phenomic and genomic characterization uncovers novel biology.</title>
        <authorList>
            <person name="Wiegand S."/>
            <person name="Jogler M."/>
            <person name="Boedeker C."/>
            <person name="Pinto D."/>
            <person name="Vollmers J."/>
            <person name="Rivas-Marin E."/>
            <person name="Kohn T."/>
            <person name="Peeters S.H."/>
            <person name="Heuer A."/>
            <person name="Rast P."/>
            <person name="Oberbeckmann S."/>
            <person name="Bunk B."/>
            <person name="Jeske O."/>
            <person name="Meyerdierks A."/>
            <person name="Storesund J.E."/>
            <person name="Kallscheuer N."/>
            <person name="Luecker S."/>
            <person name="Lage O.M."/>
            <person name="Pohl T."/>
            <person name="Merkel B.J."/>
            <person name="Hornburger P."/>
            <person name="Mueller R.-W."/>
            <person name="Bruemmer F."/>
            <person name="Labrenz M."/>
            <person name="Spormann A.M."/>
            <person name="Op den Camp H."/>
            <person name="Overmann J."/>
            <person name="Amann R."/>
            <person name="Jetten M.S.M."/>
            <person name="Mascher T."/>
            <person name="Medema M.H."/>
            <person name="Devos D.P."/>
            <person name="Kaster A.-K."/>
            <person name="Ovreas L."/>
            <person name="Rohde M."/>
            <person name="Galperin M.Y."/>
            <person name="Jogler C."/>
        </authorList>
    </citation>
    <scope>NUCLEOTIDE SEQUENCE [LARGE SCALE GENOMIC DNA]</scope>
    <source>
        <strain evidence="12 13">Pla85_3_4</strain>
    </source>
</reference>
<feature type="transmembrane region" description="Helical" evidence="9">
    <location>
        <begin position="69"/>
        <end position="92"/>
    </location>
</feature>
<evidence type="ECO:0000256" key="5">
    <source>
        <dbReference type="ARBA" id="ARBA00022519"/>
    </source>
</evidence>
<feature type="transmembrane region" description="Helical" evidence="9">
    <location>
        <begin position="104"/>
        <end position="123"/>
    </location>
</feature>
<sequence length="300" mass="33385">MFAQTTDDAAELSPPEPADANRPPAPDDLRYYQAQPGWRPIDLRELWRRRELIWILAARDLKVRYRQTAVGVAWALLQPLAMMTIFSLFFWLLGREPVEAGVPYAAALLCGLLPWQLLANTLTSATQSLVAHQNLVTKVYFPRAILPLSATIGGLVDFGVGFLLLAAALIWFGVVPSWPILLAPVFVLLTLLVSLALGLWLSAMNALYRDIGYVVPFLLQVGMFASPVVYQTSALIPEPWRVVFALNPMVGVLDGFRWSMLGHDPPALAPLLVSCVMLLLLLVGGMFYFRRVERFLADRI</sequence>
<evidence type="ECO:0000313" key="13">
    <source>
        <dbReference type="Proteomes" id="UP000317648"/>
    </source>
</evidence>